<geneLocation type="plasmid" evidence="2">
    <name>pp1</name>
</geneLocation>
<protein>
    <submittedName>
        <fullName evidence="1">Uncharacterized protein</fullName>
    </submittedName>
</protein>
<name>A0ABY1UF35_PSESX</name>
<evidence type="ECO:0000313" key="2">
    <source>
        <dbReference type="Proteomes" id="UP000239665"/>
    </source>
</evidence>
<proteinExistence type="predicted"/>
<keyword evidence="2" id="KW-1185">Reference proteome</keyword>
<dbReference type="Proteomes" id="UP000239665">
    <property type="component" value="Plasmid PP1"/>
</dbReference>
<keyword evidence="1" id="KW-0614">Plasmid</keyword>
<sequence length="50" mass="5354">MGMESSSNGAIDHGYRTNGVMGLVVTRYCLGSAQPTRCSFNDAQRDSSQP</sequence>
<reference evidence="1 2" key="1">
    <citation type="submission" date="2017-11" db="EMBL/GenBank/DDBJ databases">
        <authorList>
            <person name="Blom J."/>
        </authorList>
    </citation>
    <scope>NUCLEOTIDE SEQUENCE [LARGE SCALE GENOMIC DNA]</scope>
    <source>
        <strain evidence="1 2">CFBP3846</strain>
        <plasmid evidence="2">pp1</plasmid>
    </source>
</reference>
<organism evidence="1 2">
    <name type="scientific">Pseudomonas syringae pv. avii</name>
    <dbReference type="NCBI Taxonomy" id="663959"/>
    <lineage>
        <taxon>Bacteria</taxon>
        <taxon>Pseudomonadati</taxon>
        <taxon>Pseudomonadota</taxon>
        <taxon>Gammaproteobacteria</taxon>
        <taxon>Pseudomonadales</taxon>
        <taxon>Pseudomonadaceae</taxon>
        <taxon>Pseudomonas</taxon>
        <taxon>Pseudomonas syringae</taxon>
    </lineage>
</organism>
<evidence type="ECO:0000313" key="1">
    <source>
        <dbReference type="EMBL" id="SOS30586.1"/>
    </source>
</evidence>
<accession>A0ABY1UF35</accession>
<dbReference type="EMBL" id="LT963403">
    <property type="protein sequence ID" value="SOS30586.1"/>
    <property type="molecule type" value="Genomic_DNA"/>
</dbReference>
<gene>
    <name evidence="1" type="ORF">CFBP3846_P100053</name>
</gene>